<comment type="similarity">
    <text evidence="7">Belongs to the binding-protein-dependent transport system permease family.</text>
</comment>
<dbReference type="PANTHER" id="PTHR30151:SF20">
    <property type="entry name" value="ABC TRANSPORTER PERMEASE PROTEIN HI_0355-RELATED"/>
    <property type="match status" value="1"/>
</dbReference>
<keyword evidence="6 7" id="KW-0472">Membrane</keyword>
<evidence type="ECO:0000313" key="9">
    <source>
        <dbReference type="EMBL" id="EHL78294.1"/>
    </source>
</evidence>
<keyword evidence="10" id="KW-1185">Reference proteome</keyword>
<sequence>MSKLKRLLADYGAFGLLVIIVVSLWEWAARTGKVPSFIIPAPSKVLEMLYEQKQALLWIHTPATLKEALIGFAFSFVGGITIALAMHFSKLVEKMLYPFVLFSQTIPVIALSPIFVLWFGYDIWSKIAVTVLVAFFPIVISCYDGFKNIDQDYVDLLRSMGASKWKIFKKVEVPFTMPSLFSGIKMAVIYSIVGATIGEWLGASEGLGYYTRRMSGNLNAEGVFAAVALLTVLGLVLFSIATFIEKSFLKWNRKS</sequence>
<evidence type="ECO:0000313" key="10">
    <source>
        <dbReference type="Proteomes" id="UP000011747"/>
    </source>
</evidence>
<gene>
    <name evidence="9" type="ORF">HMPREF1015_01713</name>
</gene>
<feature type="transmembrane region" description="Helical" evidence="7">
    <location>
        <begin position="223"/>
        <end position="244"/>
    </location>
</feature>
<protein>
    <recommendedName>
        <fullName evidence="8">ABC transmembrane type-1 domain-containing protein</fullName>
    </recommendedName>
</protein>
<dbReference type="InterPro" id="IPR035906">
    <property type="entry name" value="MetI-like_sf"/>
</dbReference>
<evidence type="ECO:0000259" key="8">
    <source>
        <dbReference type="PROSITE" id="PS50928"/>
    </source>
</evidence>
<dbReference type="SUPFAM" id="SSF161098">
    <property type="entry name" value="MetI-like"/>
    <property type="match status" value="1"/>
</dbReference>
<feature type="transmembrane region" description="Helical" evidence="7">
    <location>
        <begin position="95"/>
        <end position="121"/>
    </location>
</feature>
<dbReference type="RefSeq" id="WP_003353887.1">
    <property type="nucleotide sequence ID" value="NZ_JH414751.1"/>
</dbReference>
<dbReference type="GO" id="GO:0055085">
    <property type="term" value="P:transmembrane transport"/>
    <property type="evidence" value="ECO:0007669"/>
    <property type="project" value="InterPro"/>
</dbReference>
<dbReference type="InterPro" id="IPR000515">
    <property type="entry name" value="MetI-like"/>
</dbReference>
<evidence type="ECO:0000256" key="6">
    <source>
        <dbReference type="ARBA" id="ARBA00023136"/>
    </source>
</evidence>
<name>G9QKM4_9BACI</name>
<evidence type="ECO:0000256" key="4">
    <source>
        <dbReference type="ARBA" id="ARBA00022692"/>
    </source>
</evidence>
<evidence type="ECO:0000256" key="5">
    <source>
        <dbReference type="ARBA" id="ARBA00022989"/>
    </source>
</evidence>
<keyword evidence="3" id="KW-1003">Cell membrane</keyword>
<evidence type="ECO:0000256" key="2">
    <source>
        <dbReference type="ARBA" id="ARBA00022448"/>
    </source>
</evidence>
<dbReference type="PATRIC" id="fig|665952.3.peg.1569"/>
<dbReference type="GO" id="GO:0005886">
    <property type="term" value="C:plasma membrane"/>
    <property type="evidence" value="ECO:0007669"/>
    <property type="project" value="UniProtKB-SubCell"/>
</dbReference>
<evidence type="ECO:0000256" key="1">
    <source>
        <dbReference type="ARBA" id="ARBA00004651"/>
    </source>
</evidence>
<dbReference type="PROSITE" id="PS50928">
    <property type="entry name" value="ABC_TM1"/>
    <property type="match status" value="1"/>
</dbReference>
<dbReference type="Proteomes" id="UP000011747">
    <property type="component" value="Unassembled WGS sequence"/>
</dbReference>
<reference evidence="9 10" key="1">
    <citation type="submission" date="2011-09" db="EMBL/GenBank/DDBJ databases">
        <title>The Genome Sequence of Bacillus smithii 7_3_47FAA.</title>
        <authorList>
            <consortium name="The Broad Institute Genome Sequencing Platform"/>
            <person name="Earl A."/>
            <person name="Ward D."/>
            <person name="Feldgarden M."/>
            <person name="Gevers D."/>
            <person name="Daigneault M."/>
            <person name="Strauss J."/>
            <person name="Allen-Vercoe E."/>
            <person name="Young S.K."/>
            <person name="Zeng Q."/>
            <person name="Gargeya S."/>
            <person name="Fitzgerald M."/>
            <person name="Haas B."/>
            <person name="Abouelleil A."/>
            <person name="Alvarado L."/>
            <person name="Arachchi H.M."/>
            <person name="Berlin A."/>
            <person name="Brown A."/>
            <person name="Chapman S.B."/>
            <person name="Chen Z."/>
            <person name="Dunbar C."/>
            <person name="Freedman E."/>
            <person name="Gearin G."/>
            <person name="Goldberg J."/>
            <person name="Griggs A."/>
            <person name="Gujja S."/>
            <person name="Heiman D."/>
            <person name="Howarth C."/>
            <person name="Larson L."/>
            <person name="Lui A."/>
            <person name="MacDonald P.J.P."/>
            <person name="Montmayeur A."/>
            <person name="Murphy C."/>
            <person name="Neiman D."/>
            <person name="Pearson M."/>
            <person name="Priest M."/>
            <person name="Roberts A."/>
            <person name="Saif S."/>
            <person name="Shea T."/>
            <person name="Shenoy N."/>
            <person name="Sisk P."/>
            <person name="Stolte C."/>
            <person name="Sykes S."/>
            <person name="Wortman J."/>
            <person name="Nusbaum C."/>
            <person name="Birren B."/>
        </authorList>
    </citation>
    <scope>NUCLEOTIDE SEQUENCE [LARGE SCALE GENOMIC DNA]</scope>
    <source>
        <strain evidence="9 10">7_3_47FAA</strain>
    </source>
</reference>
<keyword evidence="5 7" id="KW-1133">Transmembrane helix</keyword>
<dbReference type="PANTHER" id="PTHR30151">
    <property type="entry name" value="ALKANE SULFONATE ABC TRANSPORTER-RELATED, MEMBRANE SUBUNIT"/>
    <property type="match status" value="1"/>
</dbReference>
<proteinExistence type="inferred from homology"/>
<feature type="domain" description="ABC transmembrane type-1" evidence="8">
    <location>
        <begin position="61"/>
        <end position="242"/>
    </location>
</feature>
<keyword evidence="2 7" id="KW-0813">Transport</keyword>
<feature type="transmembrane region" description="Helical" evidence="7">
    <location>
        <begin position="127"/>
        <end position="146"/>
    </location>
</feature>
<feature type="transmembrane region" description="Helical" evidence="7">
    <location>
        <begin position="7"/>
        <end position="25"/>
    </location>
</feature>
<feature type="transmembrane region" description="Helical" evidence="7">
    <location>
        <begin position="187"/>
        <end position="203"/>
    </location>
</feature>
<dbReference type="HOGENOM" id="CLU_046113_2_1_9"/>
<dbReference type="Pfam" id="PF00528">
    <property type="entry name" value="BPD_transp_1"/>
    <property type="match status" value="1"/>
</dbReference>
<comment type="subcellular location">
    <subcellularLocation>
        <location evidence="1 7">Cell membrane</location>
        <topology evidence="1 7">Multi-pass membrane protein</topology>
    </subcellularLocation>
</comment>
<dbReference type="CDD" id="cd06261">
    <property type="entry name" value="TM_PBP2"/>
    <property type="match status" value="1"/>
</dbReference>
<dbReference type="EMBL" id="ACWF01000083">
    <property type="protein sequence ID" value="EHL78294.1"/>
    <property type="molecule type" value="Genomic_DNA"/>
</dbReference>
<evidence type="ECO:0000256" key="3">
    <source>
        <dbReference type="ARBA" id="ARBA00022475"/>
    </source>
</evidence>
<organism evidence="9 10">
    <name type="scientific">Bacillus smithii 7_3_47FAA</name>
    <dbReference type="NCBI Taxonomy" id="665952"/>
    <lineage>
        <taxon>Bacteria</taxon>
        <taxon>Bacillati</taxon>
        <taxon>Bacillota</taxon>
        <taxon>Bacilli</taxon>
        <taxon>Bacillales</taxon>
        <taxon>Bacillaceae</taxon>
        <taxon>Bacillus</taxon>
    </lineage>
</organism>
<accession>G9QKM4</accession>
<dbReference type="AlphaFoldDB" id="G9QKM4"/>
<evidence type="ECO:0000256" key="7">
    <source>
        <dbReference type="RuleBase" id="RU363032"/>
    </source>
</evidence>
<comment type="caution">
    <text evidence="9">The sequence shown here is derived from an EMBL/GenBank/DDBJ whole genome shotgun (WGS) entry which is preliminary data.</text>
</comment>
<keyword evidence="4 7" id="KW-0812">Transmembrane</keyword>
<feature type="transmembrane region" description="Helical" evidence="7">
    <location>
        <begin position="68"/>
        <end position="88"/>
    </location>
</feature>
<dbReference type="Gene3D" id="1.10.3720.10">
    <property type="entry name" value="MetI-like"/>
    <property type="match status" value="1"/>
</dbReference>